<sequence>MRRFAQLKCGANKSDESFQCCGTAEDLARETYSWPNEAGSVEIVKPAPQSSLYSLRQEPAPSTSFSAQRRLPTPSCGYYLPPPPLRPPHDARSSSRINAQDLERRKMVHQQERFVDRELAEQQINFLPRGAKGGGIPVKSSPTASTSPKKVPGLSMQGISTLFKRSPRQLNSIAENNHSSSANKEAHGGLRRFSPQKRS</sequence>
<feature type="region of interest" description="Disordered" evidence="1">
    <location>
        <begin position="55"/>
        <end position="103"/>
    </location>
</feature>
<reference evidence="2 4" key="1">
    <citation type="submission" date="2017-11" db="EMBL/GenBank/DDBJ databases">
        <title>De novo assembly and phasing of dikaryotic genomes from two isolates of Puccinia coronata f. sp. avenae, the causal agent of oat crown rust.</title>
        <authorList>
            <person name="Miller M.E."/>
            <person name="Zhang Y."/>
            <person name="Omidvar V."/>
            <person name="Sperschneider J."/>
            <person name="Schwessinger B."/>
            <person name="Raley C."/>
            <person name="Palmer J.M."/>
            <person name="Garnica D."/>
            <person name="Upadhyaya N."/>
            <person name="Rathjen J."/>
            <person name="Taylor J.M."/>
            <person name="Park R.F."/>
            <person name="Dodds P.N."/>
            <person name="Hirsch C.D."/>
            <person name="Kianian S.F."/>
            <person name="Figueroa M."/>
        </authorList>
    </citation>
    <scope>NUCLEOTIDE SEQUENCE [LARGE SCALE GENOMIC DNA]</scope>
    <source>
        <strain evidence="2">12SD80</strain>
    </source>
</reference>
<evidence type="ECO:0000313" key="2">
    <source>
        <dbReference type="EMBL" id="PLW22319.1"/>
    </source>
</evidence>
<evidence type="ECO:0000313" key="3">
    <source>
        <dbReference type="EMBL" id="PLW34179.1"/>
    </source>
</evidence>
<feature type="compositionally biased region" description="Polar residues" evidence="1">
    <location>
        <begin position="55"/>
        <end position="67"/>
    </location>
</feature>
<evidence type="ECO:0000256" key="1">
    <source>
        <dbReference type="SAM" id="MobiDB-lite"/>
    </source>
</evidence>
<comment type="caution">
    <text evidence="2">The sequence shown here is derived from an EMBL/GenBank/DDBJ whole genome shotgun (WGS) entry which is preliminary data.</text>
</comment>
<feature type="compositionally biased region" description="Low complexity" evidence="1">
    <location>
        <begin position="137"/>
        <end position="152"/>
    </location>
</feature>
<feature type="compositionally biased region" description="Polar residues" evidence="1">
    <location>
        <begin position="168"/>
        <end position="183"/>
    </location>
</feature>
<accession>A0A2N5TA00</accession>
<gene>
    <name evidence="3" type="ORF">PCASD_13298</name>
    <name evidence="2" type="ORF">PCASD_15299</name>
</gene>
<name>A0A2N5TA00_9BASI</name>
<proteinExistence type="predicted"/>
<dbReference type="EMBL" id="PGCI01000668">
    <property type="protein sequence ID" value="PLW22319.1"/>
    <property type="molecule type" value="Genomic_DNA"/>
</dbReference>
<feature type="region of interest" description="Disordered" evidence="1">
    <location>
        <begin position="126"/>
        <end position="199"/>
    </location>
</feature>
<evidence type="ECO:0000313" key="4">
    <source>
        <dbReference type="Proteomes" id="UP000235392"/>
    </source>
</evidence>
<dbReference type="AlphaFoldDB" id="A0A2N5TA00"/>
<protein>
    <submittedName>
        <fullName evidence="2">Uncharacterized protein</fullName>
    </submittedName>
</protein>
<organism evidence="2 4">
    <name type="scientific">Puccinia coronata f. sp. avenae</name>
    <dbReference type="NCBI Taxonomy" id="200324"/>
    <lineage>
        <taxon>Eukaryota</taxon>
        <taxon>Fungi</taxon>
        <taxon>Dikarya</taxon>
        <taxon>Basidiomycota</taxon>
        <taxon>Pucciniomycotina</taxon>
        <taxon>Pucciniomycetes</taxon>
        <taxon>Pucciniales</taxon>
        <taxon>Pucciniaceae</taxon>
        <taxon>Puccinia</taxon>
    </lineage>
</organism>
<dbReference type="Proteomes" id="UP000235392">
    <property type="component" value="Unassembled WGS sequence"/>
</dbReference>
<dbReference type="EMBL" id="PGCI01000203">
    <property type="protein sequence ID" value="PLW34179.1"/>
    <property type="molecule type" value="Genomic_DNA"/>
</dbReference>